<feature type="domain" description="Serine aminopeptidase S33" evidence="1">
    <location>
        <begin position="60"/>
        <end position="188"/>
    </location>
</feature>
<dbReference type="GO" id="GO:0016787">
    <property type="term" value="F:hydrolase activity"/>
    <property type="evidence" value="ECO:0007669"/>
    <property type="project" value="UniProtKB-KW"/>
</dbReference>
<dbReference type="Proteomes" id="UP000015351">
    <property type="component" value="Unassembled WGS sequence"/>
</dbReference>
<gene>
    <name evidence="2" type="ORF">thalar_01179</name>
</gene>
<evidence type="ECO:0000259" key="1">
    <source>
        <dbReference type="Pfam" id="PF12146"/>
    </source>
</evidence>
<dbReference type="PANTHER" id="PTHR12277">
    <property type="entry name" value="ALPHA/BETA HYDROLASE DOMAIN-CONTAINING PROTEIN"/>
    <property type="match status" value="1"/>
</dbReference>
<keyword evidence="3" id="KW-1185">Reference proteome</keyword>
<dbReference type="SUPFAM" id="SSF53474">
    <property type="entry name" value="alpha/beta-Hydrolases"/>
    <property type="match status" value="1"/>
</dbReference>
<dbReference type="AlphaFoldDB" id="S9QJS1"/>
<evidence type="ECO:0000313" key="2">
    <source>
        <dbReference type="EMBL" id="EPX79843.1"/>
    </source>
</evidence>
<keyword evidence="2" id="KW-0378">Hydrolase</keyword>
<accession>S9QJS1</accession>
<dbReference type="HOGENOM" id="CLU_029375_2_1_5"/>
<reference evidence="3" key="1">
    <citation type="journal article" date="2013" name="Stand. Genomic Sci.">
        <title>Genome sequence of the Litoreibacter arenae type strain (DSM 19593(T)), a member of the Roseobacter clade isolated from sea sand.</title>
        <authorList>
            <person name="Riedel T."/>
            <person name="Fiebig A."/>
            <person name="Petersen J."/>
            <person name="Gronow S."/>
            <person name="Kyrpides N.C."/>
            <person name="Goker M."/>
            <person name="Klenk H.P."/>
        </authorList>
    </citation>
    <scope>NUCLEOTIDE SEQUENCE [LARGE SCALE GENOMIC DNA]</scope>
    <source>
        <strain evidence="3">DSM 19593</strain>
    </source>
</reference>
<dbReference type="RefSeq" id="WP_021099749.1">
    <property type="nucleotide sequence ID" value="NZ_KE557306.1"/>
</dbReference>
<sequence>MRLLLRLAVLLALFFGAYFTLERLLVYPLDPRAITPSDSRIAVTKVGSMIVWTAAPQRGKPTILYIHGNAGHVAKRTARFQRLMDRGYGLVAPSLRGGNGSKGWPTEAGITADMTALYTAITNGQLTGTPTTPILYGESIGAAVAIQLATTNSPKAVILESPFTSLKDVAAHLHPQLPLATGLMLSRWPSIDRAPKVKAPLLILHGTRDNLIPPSMGRAILAAAGSSQKELYPVQGAGHINIWTGDAQRRMYKFLRQF</sequence>
<dbReference type="eggNOG" id="COG1073">
    <property type="taxonomic scope" value="Bacteria"/>
</dbReference>
<dbReference type="OrthoDB" id="9798884at2"/>
<dbReference type="STRING" id="1123360.thalar_01179"/>
<dbReference type="InterPro" id="IPR029058">
    <property type="entry name" value="AB_hydrolase_fold"/>
</dbReference>
<evidence type="ECO:0000313" key="3">
    <source>
        <dbReference type="Proteomes" id="UP000015351"/>
    </source>
</evidence>
<protein>
    <submittedName>
        <fullName evidence="2">Hydrolase of the alpha/beta superfamily</fullName>
    </submittedName>
</protein>
<dbReference type="PATRIC" id="fig|1123360.3.peg.1168"/>
<proteinExistence type="predicted"/>
<dbReference type="Pfam" id="PF12146">
    <property type="entry name" value="Hydrolase_4"/>
    <property type="match status" value="2"/>
</dbReference>
<dbReference type="Gene3D" id="3.40.50.1820">
    <property type="entry name" value="alpha/beta hydrolase"/>
    <property type="match status" value="1"/>
</dbReference>
<comment type="caution">
    <text evidence="2">The sequence shown here is derived from an EMBL/GenBank/DDBJ whole genome shotgun (WGS) entry which is preliminary data.</text>
</comment>
<feature type="domain" description="Serine aminopeptidase S33" evidence="1">
    <location>
        <begin position="192"/>
        <end position="239"/>
    </location>
</feature>
<dbReference type="EMBL" id="AONI01000009">
    <property type="protein sequence ID" value="EPX79843.1"/>
    <property type="molecule type" value="Genomic_DNA"/>
</dbReference>
<organism evidence="2 3">
    <name type="scientific">Litoreibacter arenae DSM 19593</name>
    <dbReference type="NCBI Taxonomy" id="1123360"/>
    <lineage>
        <taxon>Bacteria</taxon>
        <taxon>Pseudomonadati</taxon>
        <taxon>Pseudomonadota</taxon>
        <taxon>Alphaproteobacteria</taxon>
        <taxon>Rhodobacterales</taxon>
        <taxon>Roseobacteraceae</taxon>
        <taxon>Litoreibacter</taxon>
    </lineage>
</organism>
<dbReference type="InterPro" id="IPR022742">
    <property type="entry name" value="Hydrolase_4"/>
</dbReference>
<dbReference type="PANTHER" id="PTHR12277:SF81">
    <property type="entry name" value="PROTEIN ABHD13"/>
    <property type="match status" value="1"/>
</dbReference>
<name>S9QJS1_9RHOB</name>